<keyword evidence="8" id="KW-1185">Reference proteome</keyword>
<dbReference type="GO" id="GO:0015074">
    <property type="term" value="P:DNA integration"/>
    <property type="evidence" value="ECO:0007669"/>
    <property type="project" value="UniProtKB-KW"/>
</dbReference>
<dbReference type="Gene3D" id="1.10.443.10">
    <property type="entry name" value="Intergrase catalytic core"/>
    <property type="match status" value="1"/>
</dbReference>
<dbReference type="PROSITE" id="PS51898">
    <property type="entry name" value="TYR_RECOMBINASE"/>
    <property type="match status" value="1"/>
</dbReference>
<dbReference type="SUPFAM" id="SSF56349">
    <property type="entry name" value="DNA breaking-rejoining enzymes"/>
    <property type="match status" value="1"/>
</dbReference>
<protein>
    <submittedName>
        <fullName evidence="7">Integrase</fullName>
    </submittedName>
</protein>
<evidence type="ECO:0000256" key="5">
    <source>
        <dbReference type="SAM" id="MobiDB-lite"/>
    </source>
</evidence>
<evidence type="ECO:0000313" key="7">
    <source>
        <dbReference type="EMBL" id="MBB3065988.1"/>
    </source>
</evidence>
<dbReference type="Pfam" id="PF00589">
    <property type="entry name" value="Phage_integrase"/>
    <property type="match status" value="1"/>
</dbReference>
<dbReference type="Gene3D" id="1.10.150.130">
    <property type="match status" value="1"/>
</dbReference>
<dbReference type="InterPro" id="IPR050090">
    <property type="entry name" value="Tyrosine_recombinase_XerCD"/>
</dbReference>
<organism evidence="7 8">
    <name type="scientific">Limibacillus halophilus</name>
    <dbReference type="NCBI Taxonomy" id="1579333"/>
    <lineage>
        <taxon>Bacteria</taxon>
        <taxon>Pseudomonadati</taxon>
        <taxon>Pseudomonadota</taxon>
        <taxon>Alphaproteobacteria</taxon>
        <taxon>Rhodospirillales</taxon>
        <taxon>Rhodovibrionaceae</taxon>
        <taxon>Limibacillus</taxon>
    </lineage>
</organism>
<keyword evidence="2" id="KW-0229">DNA integration</keyword>
<evidence type="ECO:0000256" key="4">
    <source>
        <dbReference type="ARBA" id="ARBA00023172"/>
    </source>
</evidence>
<evidence type="ECO:0000259" key="6">
    <source>
        <dbReference type="PROSITE" id="PS51898"/>
    </source>
</evidence>
<gene>
    <name evidence="7" type="ORF">FHR98_002291</name>
</gene>
<proteinExistence type="inferred from homology"/>
<keyword evidence="3" id="KW-0238">DNA-binding</keyword>
<keyword evidence="4" id="KW-0233">DNA recombination</keyword>
<dbReference type="Proteomes" id="UP000581135">
    <property type="component" value="Unassembled WGS sequence"/>
</dbReference>
<dbReference type="InterPro" id="IPR013762">
    <property type="entry name" value="Integrase-like_cat_sf"/>
</dbReference>
<evidence type="ECO:0000313" key="8">
    <source>
        <dbReference type="Proteomes" id="UP000581135"/>
    </source>
</evidence>
<accession>A0A839SUI0</accession>
<dbReference type="PANTHER" id="PTHR30349:SF41">
    <property type="entry name" value="INTEGRASE_RECOMBINASE PROTEIN MJ0367-RELATED"/>
    <property type="match status" value="1"/>
</dbReference>
<dbReference type="CDD" id="cd01184">
    <property type="entry name" value="INT_C_like_1"/>
    <property type="match status" value="1"/>
</dbReference>
<sequence>MEARKRSFSVLDEIYQNFEAARQRRCPSDEAIKKAVWSFFKRELVIDEIERQQNRGSESLLERNKLFRDPEMAALRKHLAEGETALVEWAADEIIKRNKFLISKESRGYEQLCHLIAKAKIEALRLAKERDQGIFEGSPNPEMVAQPSKEETGQSAPPGRSLANLFELYAREKAETIKADTLDQNRKAVALFFEFVGRSSGADTLTRKNVAAWKDALNAWPRKAAEITELKGLDFRATIEVNRALGRPTISQRTINKYLTALSGFCRWLRYRGDINDNPVEGNLTSLRRDRQEIAPYSSEQLKTIFNSPLFTGCLSDAKEHESGNHLVLDHRFWLPLLSLFSGARLGELCQLLVEDVREESGTWIIHITTDGDEAKRLKTKNAYRVVPLHSELIRLGFLRHVSTQNKRSARRLFPEIKPDARGFLSGFPSRWYGRYTKRIGVKEDKSLNFHSYRHSFIDALRRAGYFKEAYQPLIGHAGATVTDRYGRLPDGTLAKRLEMVEAVSYPDLDLSHLYDSENV</sequence>
<name>A0A839SUI0_9PROT</name>
<dbReference type="PANTHER" id="PTHR30349">
    <property type="entry name" value="PHAGE INTEGRASE-RELATED"/>
    <property type="match status" value="1"/>
</dbReference>
<dbReference type="InterPro" id="IPR010998">
    <property type="entry name" value="Integrase_recombinase_N"/>
</dbReference>
<dbReference type="GO" id="GO:0003677">
    <property type="term" value="F:DNA binding"/>
    <property type="evidence" value="ECO:0007669"/>
    <property type="project" value="UniProtKB-KW"/>
</dbReference>
<feature type="domain" description="Tyr recombinase" evidence="6">
    <location>
        <begin position="292"/>
        <end position="499"/>
    </location>
</feature>
<reference evidence="7 8" key="1">
    <citation type="submission" date="2020-08" db="EMBL/GenBank/DDBJ databases">
        <title>Genomic Encyclopedia of Type Strains, Phase III (KMG-III): the genomes of soil and plant-associated and newly described type strains.</title>
        <authorList>
            <person name="Whitman W."/>
        </authorList>
    </citation>
    <scope>NUCLEOTIDE SEQUENCE [LARGE SCALE GENOMIC DNA]</scope>
    <source>
        <strain evidence="7 8">CECT 8803</strain>
    </source>
</reference>
<comment type="similarity">
    <text evidence="1">Belongs to the 'phage' integrase family.</text>
</comment>
<dbReference type="GO" id="GO:0006310">
    <property type="term" value="P:DNA recombination"/>
    <property type="evidence" value="ECO:0007669"/>
    <property type="project" value="UniProtKB-KW"/>
</dbReference>
<evidence type="ECO:0000256" key="1">
    <source>
        <dbReference type="ARBA" id="ARBA00008857"/>
    </source>
</evidence>
<evidence type="ECO:0000256" key="3">
    <source>
        <dbReference type="ARBA" id="ARBA00023125"/>
    </source>
</evidence>
<comment type="caution">
    <text evidence="7">The sequence shown here is derived from an EMBL/GenBank/DDBJ whole genome shotgun (WGS) entry which is preliminary data.</text>
</comment>
<dbReference type="AlphaFoldDB" id="A0A839SUI0"/>
<evidence type="ECO:0000256" key="2">
    <source>
        <dbReference type="ARBA" id="ARBA00022908"/>
    </source>
</evidence>
<dbReference type="InterPro" id="IPR011010">
    <property type="entry name" value="DNA_brk_join_enz"/>
</dbReference>
<feature type="region of interest" description="Disordered" evidence="5">
    <location>
        <begin position="135"/>
        <end position="158"/>
    </location>
</feature>
<dbReference type="InterPro" id="IPR002104">
    <property type="entry name" value="Integrase_catalytic"/>
</dbReference>
<dbReference type="EMBL" id="JACHXA010000006">
    <property type="protein sequence ID" value="MBB3065988.1"/>
    <property type="molecule type" value="Genomic_DNA"/>
</dbReference>